<keyword evidence="2" id="KW-0963">Cytoplasm</keyword>
<dbReference type="Pfam" id="PF00561">
    <property type="entry name" value="Abhydrolase_1"/>
    <property type="match status" value="1"/>
</dbReference>
<evidence type="ECO:0000256" key="3">
    <source>
        <dbReference type="ARBA" id="ARBA00037942"/>
    </source>
</evidence>
<accession>A0AAF5Q304</accession>
<evidence type="ECO:0000259" key="5">
    <source>
        <dbReference type="Pfam" id="PF00561"/>
    </source>
</evidence>
<dbReference type="Proteomes" id="UP000093561">
    <property type="component" value="Unassembled WGS sequence"/>
</dbReference>
<evidence type="ECO:0000256" key="2">
    <source>
        <dbReference type="ARBA" id="ARBA00022490"/>
    </source>
</evidence>
<dbReference type="PANTHER" id="PTHR46197:SF3">
    <property type="entry name" value="AB HYDROLASE-1 DOMAIN-CONTAINING PROTEIN"/>
    <property type="match status" value="1"/>
</dbReference>
<reference evidence="7" key="3">
    <citation type="submission" date="2024-02" db="UniProtKB">
        <authorList>
            <consortium name="WormBaseParasite"/>
        </authorList>
    </citation>
    <scope>IDENTIFICATION</scope>
    <source>
        <strain evidence="7">pt0022</strain>
    </source>
</reference>
<evidence type="ECO:0000313" key="7">
    <source>
        <dbReference type="WBParaSite" id="mrna-Wban_09797"/>
    </source>
</evidence>
<evidence type="ECO:0000313" key="6">
    <source>
        <dbReference type="Proteomes" id="UP000093561"/>
    </source>
</evidence>
<sequence length="245" mass="27063">MICSTIIFCMLLARSLLIKAPVEDVNLLNKILSNSITTDAVNIIVKNATVVLEDKTILYYLEAKSPNKVKYRGNLLYLHGAAYSSHDWNRNKPSIMQISAAAGYRTIAIDLPGFSYSRTKSLISNDHSTFMSLVIKKLNIHKPIIISPSASGSYSIPYVLNNPNKIGGFVPIAPCCVRSDGWENFTVPTLIIYGSQDRASISAQLLKIPTGNLVIIPDAPHAAYIKKPIDFVTVLIHFLYSIHPF</sequence>
<organism evidence="6 7">
    <name type="scientific">Wuchereria bancrofti</name>
    <dbReference type="NCBI Taxonomy" id="6293"/>
    <lineage>
        <taxon>Eukaryota</taxon>
        <taxon>Metazoa</taxon>
        <taxon>Ecdysozoa</taxon>
        <taxon>Nematoda</taxon>
        <taxon>Chromadorea</taxon>
        <taxon>Rhabditida</taxon>
        <taxon>Spirurina</taxon>
        <taxon>Spiruromorpha</taxon>
        <taxon>Filarioidea</taxon>
        <taxon>Onchocercidae</taxon>
        <taxon>Wuchereria</taxon>
    </lineage>
</organism>
<dbReference type="Gene3D" id="3.40.50.1820">
    <property type="entry name" value="alpha/beta hydrolase"/>
    <property type="match status" value="1"/>
</dbReference>
<reference evidence="6" key="1">
    <citation type="submission" date="2015-03" db="EMBL/GenBank/DDBJ databases">
        <title>Wuchereria bancrofti Genome Sequencing Papua New Guinea Strain.</title>
        <authorList>
            <person name="Small S.T."/>
            <person name="Serre D."/>
            <person name="Zimmerman P.A."/>
        </authorList>
    </citation>
    <scope>NUCLEOTIDE SEQUENCE [LARGE SCALE GENOMIC DNA]</scope>
    <source>
        <strain evidence="6">pt0022</strain>
    </source>
</reference>
<dbReference type="AlphaFoldDB" id="A0AAF5Q304"/>
<evidence type="ECO:0000256" key="4">
    <source>
        <dbReference type="SAM" id="SignalP"/>
    </source>
</evidence>
<proteinExistence type="inferred from homology"/>
<protein>
    <recommendedName>
        <fullName evidence="5">AB hydrolase-1 domain-containing protein</fullName>
    </recommendedName>
</protein>
<reference evidence="6" key="2">
    <citation type="journal article" date="2016" name="Mol. Ecol.">
        <title>Population genomics of the filarial nematode parasite Wuchereria bancrofti from mosquitoes.</title>
        <authorList>
            <person name="Small S.T."/>
            <person name="Reimer L.J."/>
            <person name="Tisch D.J."/>
            <person name="King C.L."/>
            <person name="Christensen B.M."/>
            <person name="Siba P.M."/>
            <person name="Kazura J.W."/>
            <person name="Serre D."/>
            <person name="Zimmerman P.A."/>
        </authorList>
    </citation>
    <scope>NUCLEOTIDE SEQUENCE</scope>
    <source>
        <strain evidence="6">pt0022</strain>
    </source>
</reference>
<dbReference type="WBParaSite" id="mrna-Wban_09797">
    <property type="protein sequence ID" value="mrna-Wban_09797"/>
    <property type="gene ID" value="Wban_09797"/>
</dbReference>
<feature type="chain" id="PRO_5042083246" description="AB hydrolase-1 domain-containing protein" evidence="4">
    <location>
        <begin position="16"/>
        <end position="245"/>
    </location>
</feature>
<feature type="domain" description="AB hydrolase-1" evidence="5">
    <location>
        <begin position="75"/>
        <end position="174"/>
    </location>
</feature>
<name>A0AAF5Q304_WUCBA</name>
<evidence type="ECO:0000256" key="1">
    <source>
        <dbReference type="ARBA" id="ARBA00004496"/>
    </source>
</evidence>
<dbReference type="GO" id="GO:0005737">
    <property type="term" value="C:cytoplasm"/>
    <property type="evidence" value="ECO:0007669"/>
    <property type="project" value="UniProtKB-SubCell"/>
</dbReference>
<feature type="signal peptide" evidence="4">
    <location>
        <begin position="1"/>
        <end position="15"/>
    </location>
</feature>
<dbReference type="SUPFAM" id="SSF53474">
    <property type="entry name" value="alpha/beta-Hydrolases"/>
    <property type="match status" value="1"/>
</dbReference>
<comment type="subcellular location">
    <subcellularLocation>
        <location evidence="1">Cytoplasm</location>
    </subcellularLocation>
</comment>
<dbReference type="InterPro" id="IPR029058">
    <property type="entry name" value="AB_hydrolase_fold"/>
</dbReference>
<comment type="similarity">
    <text evidence="3">Belongs to the AB hydrolase superfamily. ABHD14 family.</text>
</comment>
<dbReference type="InterPro" id="IPR000073">
    <property type="entry name" value="AB_hydrolase_1"/>
</dbReference>
<dbReference type="PANTHER" id="PTHR46197">
    <property type="entry name" value="PROTEIN ABHD14B-LIKE"/>
    <property type="match status" value="1"/>
</dbReference>
<keyword evidence="4" id="KW-0732">Signal</keyword>